<gene>
    <name evidence="2" type="ORF">Pan97_40460</name>
</gene>
<dbReference type="AlphaFoldDB" id="A0A518CCN5"/>
<proteinExistence type="predicted"/>
<sequence>MQTRRLLVYASLFPTPNLRECLASDQCFRNGFGKDDPNHCPLAGGQRHTIHQPSTHKNIMSHSHTSQPEMDGVGSPEHSPQVAVRDGNRLLCPCCGEVLMFLSDDVPEEPTAHEPVEDDPWKQISPDGKRMPSSRPSPWDAIARRQDAAKEAAWEAFAQAEKAKQKELHTAFLQSDDPKFCADYLTVPIDPEVAAYEFPDEYPPPLPAPKRTKSPRVRASKSPRKREKRWREVVPEEPYTYQEKRYLTWTYYRLKLQDLELQEKIRVKQEKIDCLRGELGIAGEMLAYEEHLPSEDVPKVRPRVEVVEFDLMYWLERVRPTKQEHARADVGMVPGTRVPTNERGPP</sequence>
<organism evidence="2 3">
    <name type="scientific">Bremerella volcania</name>
    <dbReference type="NCBI Taxonomy" id="2527984"/>
    <lineage>
        <taxon>Bacteria</taxon>
        <taxon>Pseudomonadati</taxon>
        <taxon>Planctomycetota</taxon>
        <taxon>Planctomycetia</taxon>
        <taxon>Pirellulales</taxon>
        <taxon>Pirellulaceae</taxon>
        <taxon>Bremerella</taxon>
    </lineage>
</organism>
<keyword evidence="3" id="KW-1185">Reference proteome</keyword>
<name>A0A518CCN5_9BACT</name>
<feature type="region of interest" description="Disordered" evidence="1">
    <location>
        <begin position="108"/>
        <end position="137"/>
    </location>
</feature>
<feature type="region of interest" description="Disordered" evidence="1">
    <location>
        <begin position="58"/>
        <end position="81"/>
    </location>
</feature>
<feature type="compositionally biased region" description="Polar residues" evidence="1">
    <location>
        <begin position="58"/>
        <end position="68"/>
    </location>
</feature>
<feature type="region of interest" description="Disordered" evidence="1">
    <location>
        <begin position="198"/>
        <end position="226"/>
    </location>
</feature>
<feature type="compositionally biased region" description="Basic and acidic residues" evidence="1">
    <location>
        <begin position="110"/>
        <end position="121"/>
    </location>
</feature>
<dbReference type="Proteomes" id="UP000318626">
    <property type="component" value="Chromosome"/>
</dbReference>
<accession>A0A518CCN5</accession>
<dbReference type="EMBL" id="CP036289">
    <property type="protein sequence ID" value="QDU76987.1"/>
    <property type="molecule type" value="Genomic_DNA"/>
</dbReference>
<reference evidence="3" key="1">
    <citation type="submission" date="2019-02" db="EMBL/GenBank/DDBJ databases">
        <title>Deep-cultivation of Planctomycetes and their phenomic and genomic characterization uncovers novel biology.</title>
        <authorList>
            <person name="Wiegand S."/>
            <person name="Jogler M."/>
            <person name="Boedeker C."/>
            <person name="Pinto D."/>
            <person name="Vollmers J."/>
            <person name="Rivas-Marin E."/>
            <person name="Kohn T."/>
            <person name="Peeters S.H."/>
            <person name="Heuer A."/>
            <person name="Rast P."/>
            <person name="Oberbeckmann S."/>
            <person name="Bunk B."/>
            <person name="Jeske O."/>
            <person name="Meyerdierks A."/>
            <person name="Storesund J.E."/>
            <person name="Kallscheuer N."/>
            <person name="Luecker S."/>
            <person name="Lage O.M."/>
            <person name="Pohl T."/>
            <person name="Merkel B.J."/>
            <person name="Hornburger P."/>
            <person name="Mueller R.-W."/>
            <person name="Bruemmer F."/>
            <person name="Labrenz M."/>
            <person name="Spormann A.M."/>
            <person name="Op den Camp H."/>
            <person name="Overmann J."/>
            <person name="Amann R."/>
            <person name="Jetten M.S.M."/>
            <person name="Mascher T."/>
            <person name="Medema M.H."/>
            <person name="Devos D.P."/>
            <person name="Kaster A.-K."/>
            <person name="Ovreas L."/>
            <person name="Rohde M."/>
            <person name="Galperin M.Y."/>
            <person name="Jogler C."/>
        </authorList>
    </citation>
    <scope>NUCLEOTIDE SEQUENCE [LARGE SCALE GENOMIC DNA]</scope>
    <source>
        <strain evidence="3">Pan97</strain>
    </source>
</reference>
<feature type="compositionally biased region" description="Basic residues" evidence="1">
    <location>
        <begin position="210"/>
        <end position="226"/>
    </location>
</feature>
<evidence type="ECO:0000313" key="2">
    <source>
        <dbReference type="EMBL" id="QDU76987.1"/>
    </source>
</evidence>
<evidence type="ECO:0000256" key="1">
    <source>
        <dbReference type="SAM" id="MobiDB-lite"/>
    </source>
</evidence>
<dbReference type="KEGG" id="bvo:Pan97_40460"/>
<evidence type="ECO:0000313" key="3">
    <source>
        <dbReference type="Proteomes" id="UP000318626"/>
    </source>
</evidence>
<protein>
    <submittedName>
        <fullName evidence="2">Uncharacterized protein</fullName>
    </submittedName>
</protein>